<reference evidence="2 3" key="1">
    <citation type="submission" date="2016-07" db="EMBL/GenBank/DDBJ databases">
        <title>Pervasive Adenine N6-methylation of Active Genes in Fungi.</title>
        <authorList>
            <consortium name="DOE Joint Genome Institute"/>
            <person name="Mondo S.J."/>
            <person name="Dannebaum R.O."/>
            <person name="Kuo R.C."/>
            <person name="Labutti K."/>
            <person name="Haridas S."/>
            <person name="Kuo A."/>
            <person name="Salamov A."/>
            <person name="Ahrendt S.R."/>
            <person name="Lipzen A."/>
            <person name="Sullivan W."/>
            <person name="Andreopoulos W.B."/>
            <person name="Clum A."/>
            <person name="Lindquist E."/>
            <person name="Daum C."/>
            <person name="Ramamoorthy G.K."/>
            <person name="Gryganskyi A."/>
            <person name="Culley D."/>
            <person name="Magnuson J.K."/>
            <person name="James T.Y."/>
            <person name="O'Malley M.A."/>
            <person name="Stajich J.E."/>
            <person name="Spatafora J.W."/>
            <person name="Visel A."/>
            <person name="Grigoriev I.V."/>
        </authorList>
    </citation>
    <scope>NUCLEOTIDE SEQUENCE [LARGE SCALE GENOMIC DNA]</scope>
    <source>
        <strain evidence="2 3">JEL800</strain>
    </source>
</reference>
<keyword evidence="3" id="KW-1185">Reference proteome</keyword>
<sequence>MRISSSNGPRTVTDEDGLFTTRQRSPIRVDTYTPYDLLKTALFETYHGFIEDPLDAVYVVQGTLEGVLPAFRGNSDDMACIKVRSGTVIVMPETGLTVRRWRDGLKWSPSRAYGNFLLYRQIESKNSDVSTKEDDRDLSPYSTPYGSTTGLQPTFTSKTLKEGTQLTENGLTKRTITVKGSDGEKYRVVSYYNSRDVMDMMRQMQQHHVNFDIASGFIRASDDVRLKEMMKRSGIDAVALVRQSYPLWKPEEFLLTTNLSPHQQAELNNSQNHKRRRRREYVSEPRLKLETALEEHGSG</sequence>
<comment type="caution">
    <text evidence="2">The sequence shown here is derived from an EMBL/GenBank/DDBJ whole genome shotgun (WGS) entry which is preliminary data.</text>
</comment>
<dbReference type="PANTHER" id="PTHR28027:SF2">
    <property type="entry name" value="TRANSCRIPTIONAL REGULATOR MIT1"/>
    <property type="match status" value="1"/>
</dbReference>
<evidence type="ECO:0000313" key="3">
    <source>
        <dbReference type="Proteomes" id="UP000193642"/>
    </source>
</evidence>
<dbReference type="Pfam" id="PF09729">
    <property type="entry name" value="Gti1_Pac2"/>
    <property type="match status" value="1"/>
</dbReference>
<dbReference type="Proteomes" id="UP000193642">
    <property type="component" value="Unassembled WGS sequence"/>
</dbReference>
<dbReference type="EMBL" id="MCGO01000035">
    <property type="protein sequence ID" value="ORY40376.1"/>
    <property type="molecule type" value="Genomic_DNA"/>
</dbReference>
<evidence type="ECO:0000313" key="2">
    <source>
        <dbReference type="EMBL" id="ORY40376.1"/>
    </source>
</evidence>
<protein>
    <submittedName>
        <fullName evidence="2">Uncharacterized protein</fullName>
    </submittedName>
</protein>
<gene>
    <name evidence="2" type="ORF">BCR33DRAFT_363404</name>
</gene>
<feature type="compositionally biased region" description="Basic and acidic residues" evidence="1">
    <location>
        <begin position="128"/>
        <end position="138"/>
    </location>
</feature>
<dbReference type="GO" id="GO:0003677">
    <property type="term" value="F:DNA binding"/>
    <property type="evidence" value="ECO:0007669"/>
    <property type="project" value="TreeGrafter"/>
</dbReference>
<dbReference type="OrthoDB" id="5572844at2759"/>
<proteinExistence type="predicted"/>
<dbReference type="AlphaFoldDB" id="A0A1Y2C075"/>
<dbReference type="InterPro" id="IPR018608">
    <property type="entry name" value="Gti1/Pac2"/>
</dbReference>
<feature type="region of interest" description="Disordered" evidence="1">
    <location>
        <begin position="128"/>
        <end position="154"/>
    </location>
</feature>
<feature type="compositionally biased region" description="Polar residues" evidence="1">
    <location>
        <begin position="140"/>
        <end position="154"/>
    </location>
</feature>
<name>A0A1Y2C075_9FUNG</name>
<feature type="region of interest" description="Disordered" evidence="1">
    <location>
        <begin position="263"/>
        <end position="282"/>
    </location>
</feature>
<organism evidence="2 3">
    <name type="scientific">Rhizoclosmatium globosum</name>
    <dbReference type="NCBI Taxonomy" id="329046"/>
    <lineage>
        <taxon>Eukaryota</taxon>
        <taxon>Fungi</taxon>
        <taxon>Fungi incertae sedis</taxon>
        <taxon>Chytridiomycota</taxon>
        <taxon>Chytridiomycota incertae sedis</taxon>
        <taxon>Chytridiomycetes</taxon>
        <taxon>Chytridiales</taxon>
        <taxon>Chytriomycetaceae</taxon>
        <taxon>Rhizoclosmatium</taxon>
    </lineage>
</organism>
<evidence type="ECO:0000256" key="1">
    <source>
        <dbReference type="SAM" id="MobiDB-lite"/>
    </source>
</evidence>
<dbReference type="PANTHER" id="PTHR28027">
    <property type="entry name" value="TRANSCRIPTIONAL REGULATOR MIT1"/>
    <property type="match status" value="1"/>
</dbReference>
<accession>A0A1Y2C075</accession>